<keyword evidence="1" id="KW-1133">Transmembrane helix</keyword>
<dbReference type="Pfam" id="PF04892">
    <property type="entry name" value="VanZ"/>
    <property type="match status" value="1"/>
</dbReference>
<feature type="domain" description="VanZ-like" evidence="2">
    <location>
        <begin position="16"/>
        <end position="112"/>
    </location>
</feature>
<organism evidence="3 4">
    <name type="scientific">Caldicellulosiruptor morganii</name>
    <dbReference type="NCBI Taxonomy" id="1387555"/>
    <lineage>
        <taxon>Bacteria</taxon>
        <taxon>Bacillati</taxon>
        <taxon>Bacillota</taxon>
        <taxon>Bacillota incertae sedis</taxon>
        <taxon>Caldicellulosiruptorales</taxon>
        <taxon>Caldicellulosiruptoraceae</taxon>
        <taxon>Caldicellulosiruptor</taxon>
    </lineage>
</organism>
<accession>A0ABY7BNY5</accession>
<evidence type="ECO:0000313" key="4">
    <source>
        <dbReference type="Proteomes" id="UP001164909"/>
    </source>
</evidence>
<proteinExistence type="predicted"/>
<dbReference type="InterPro" id="IPR016747">
    <property type="entry name" value="Phosphotransbutyrylase"/>
</dbReference>
<reference evidence="3" key="1">
    <citation type="submission" date="2022-12" db="EMBL/GenBank/DDBJ databases">
        <authorList>
            <person name="Bing R.G."/>
            <person name="Willard D.J."/>
            <person name="Manesh M.J.H."/>
            <person name="Laemthong T."/>
            <person name="Crosby J.R."/>
            <person name="Kelly R.M."/>
        </authorList>
    </citation>
    <scope>NUCLEOTIDE SEQUENCE</scope>
    <source>
        <strain evidence="3">DSM 8990</strain>
    </source>
</reference>
<name>A0ABY7BNY5_9FIRM</name>
<evidence type="ECO:0000256" key="1">
    <source>
        <dbReference type="SAM" id="Phobius"/>
    </source>
</evidence>
<dbReference type="RefSeq" id="WP_241765415.1">
    <property type="nucleotide sequence ID" value="NZ_CP113865.1"/>
</dbReference>
<dbReference type="PANTHER" id="PTHR28008:SF1">
    <property type="entry name" value="DOMAIN PROTEIN, PUTATIVE (AFU_ORTHOLOGUE AFUA_3G10980)-RELATED"/>
    <property type="match status" value="1"/>
</dbReference>
<dbReference type="PANTHER" id="PTHR28008">
    <property type="entry name" value="DOMAIN PROTEIN, PUTATIVE (AFU_ORTHOLOGUE AFUA_3G10980)-RELATED"/>
    <property type="match status" value="1"/>
</dbReference>
<gene>
    <name evidence="3" type="ORF">OTK00_000191</name>
</gene>
<evidence type="ECO:0000313" key="3">
    <source>
        <dbReference type="EMBL" id="WAM34042.1"/>
    </source>
</evidence>
<feature type="transmembrane region" description="Helical" evidence="1">
    <location>
        <begin position="96"/>
        <end position="113"/>
    </location>
</feature>
<feature type="transmembrane region" description="Helical" evidence="1">
    <location>
        <begin position="36"/>
        <end position="56"/>
    </location>
</feature>
<dbReference type="Proteomes" id="UP001164909">
    <property type="component" value="Chromosome"/>
</dbReference>
<dbReference type="InterPro" id="IPR006976">
    <property type="entry name" value="VanZ-like"/>
</dbReference>
<keyword evidence="4" id="KW-1185">Reference proteome</keyword>
<feature type="transmembrane region" description="Helical" evidence="1">
    <location>
        <begin position="63"/>
        <end position="84"/>
    </location>
</feature>
<dbReference type="NCBIfam" id="NF037970">
    <property type="entry name" value="vanZ_1"/>
    <property type="match status" value="1"/>
</dbReference>
<dbReference type="PIRSF" id="PIRSF019083">
    <property type="entry name" value="UCP019083_VanZ"/>
    <property type="match status" value="1"/>
</dbReference>
<evidence type="ECO:0000259" key="2">
    <source>
        <dbReference type="Pfam" id="PF04892"/>
    </source>
</evidence>
<sequence>MTKQIVKATQKVSIHNVQIESRRNALKKLNDVIRKYAHVIVYLVLGILVINAFVIRGSKGCKAFFFSLIFCFLYAATDEIHQIFVSGRGAKATDVLIDGIGALMGIVIYKFMFKIYQKTKTESSPKRL</sequence>
<dbReference type="EMBL" id="CP113865">
    <property type="protein sequence ID" value="WAM34042.1"/>
    <property type="molecule type" value="Genomic_DNA"/>
</dbReference>
<protein>
    <submittedName>
        <fullName evidence="3">VanZ family protein</fullName>
    </submittedName>
</protein>
<keyword evidence="1" id="KW-0472">Membrane</keyword>
<keyword evidence="1" id="KW-0812">Transmembrane</keyword>